<organism evidence="2 3">
    <name type="scientific">Virgibacillus siamensis</name>
    <dbReference type="NCBI Taxonomy" id="480071"/>
    <lineage>
        <taxon>Bacteria</taxon>
        <taxon>Bacillati</taxon>
        <taxon>Bacillota</taxon>
        <taxon>Bacilli</taxon>
        <taxon>Bacillales</taxon>
        <taxon>Bacillaceae</taxon>
        <taxon>Virgibacillus</taxon>
    </lineage>
</organism>
<protein>
    <recommendedName>
        <fullName evidence="4">YlaH-like protein</fullName>
    </recommendedName>
</protein>
<evidence type="ECO:0008006" key="4">
    <source>
        <dbReference type="Google" id="ProtNLM"/>
    </source>
</evidence>
<dbReference type="Pfam" id="PF14036">
    <property type="entry name" value="YlaH"/>
    <property type="match status" value="1"/>
</dbReference>
<proteinExistence type="predicted"/>
<evidence type="ECO:0000313" key="3">
    <source>
        <dbReference type="Proteomes" id="UP001500866"/>
    </source>
</evidence>
<accession>A0ABN1GKI8</accession>
<comment type="caution">
    <text evidence="2">The sequence shown here is derived from an EMBL/GenBank/DDBJ whole genome shotgun (WGS) entry which is preliminary data.</text>
</comment>
<keyword evidence="3" id="KW-1185">Reference proteome</keyword>
<dbReference type="Proteomes" id="UP001500866">
    <property type="component" value="Unassembled WGS sequence"/>
</dbReference>
<gene>
    <name evidence="2" type="ORF">GCM10009001_33280</name>
</gene>
<keyword evidence="1" id="KW-1133">Transmembrane helix</keyword>
<reference evidence="2 3" key="1">
    <citation type="journal article" date="2019" name="Int. J. Syst. Evol. Microbiol.">
        <title>The Global Catalogue of Microorganisms (GCM) 10K type strain sequencing project: providing services to taxonomists for standard genome sequencing and annotation.</title>
        <authorList>
            <consortium name="The Broad Institute Genomics Platform"/>
            <consortium name="The Broad Institute Genome Sequencing Center for Infectious Disease"/>
            <person name="Wu L."/>
            <person name="Ma J."/>
        </authorList>
    </citation>
    <scope>NUCLEOTIDE SEQUENCE [LARGE SCALE GENOMIC DNA]</scope>
    <source>
        <strain evidence="2 3">JCM 15395</strain>
    </source>
</reference>
<keyword evidence="1" id="KW-0812">Transmembrane</keyword>
<feature type="transmembrane region" description="Helical" evidence="1">
    <location>
        <begin position="50"/>
        <end position="67"/>
    </location>
</feature>
<dbReference type="InterPro" id="IPR025620">
    <property type="entry name" value="YlaH"/>
</dbReference>
<dbReference type="RefSeq" id="WP_343815688.1">
    <property type="nucleotide sequence ID" value="NZ_BAAADS010000025.1"/>
</dbReference>
<keyword evidence="1" id="KW-0472">Membrane</keyword>
<dbReference type="EMBL" id="BAAADS010000025">
    <property type="protein sequence ID" value="GAA0613382.1"/>
    <property type="molecule type" value="Genomic_DNA"/>
</dbReference>
<feature type="transmembrane region" description="Helical" evidence="1">
    <location>
        <begin position="73"/>
        <end position="89"/>
    </location>
</feature>
<name>A0ABN1GKI8_9BACI</name>
<sequence>MNTNFSPLFDFVVEHFHGHELAIFYFSNLIFAAIAYKLGFARQLPLLKSVLVYILLAFGSIIITFFSVVGYPITESLIIMSLILGIYRFRLYKERKRKAETGKEF</sequence>
<feature type="transmembrane region" description="Helical" evidence="1">
    <location>
        <begin position="20"/>
        <end position="38"/>
    </location>
</feature>
<evidence type="ECO:0000313" key="2">
    <source>
        <dbReference type="EMBL" id="GAA0613382.1"/>
    </source>
</evidence>
<evidence type="ECO:0000256" key="1">
    <source>
        <dbReference type="SAM" id="Phobius"/>
    </source>
</evidence>